<evidence type="ECO:0000256" key="6">
    <source>
        <dbReference type="ARBA" id="ARBA00022989"/>
    </source>
</evidence>
<dbReference type="NCBIfam" id="TIGR00710">
    <property type="entry name" value="efflux_Bcr_CflA"/>
    <property type="match status" value="1"/>
</dbReference>
<feature type="transmembrane region" description="Helical" evidence="8">
    <location>
        <begin position="79"/>
        <end position="98"/>
    </location>
</feature>
<dbReference type="EMBL" id="JBEUWX010000003">
    <property type="protein sequence ID" value="MFA9950898.1"/>
    <property type="molecule type" value="Genomic_DNA"/>
</dbReference>
<feature type="transmembrane region" description="Helical" evidence="8">
    <location>
        <begin position="208"/>
        <end position="236"/>
    </location>
</feature>
<evidence type="ECO:0000259" key="9">
    <source>
        <dbReference type="PROSITE" id="PS50850"/>
    </source>
</evidence>
<dbReference type="InterPro" id="IPR004812">
    <property type="entry name" value="Efflux_drug-R_Bcr/CmlA"/>
</dbReference>
<evidence type="ECO:0000256" key="5">
    <source>
        <dbReference type="ARBA" id="ARBA00022692"/>
    </source>
</evidence>
<proteinExistence type="inferred from homology"/>
<dbReference type="PROSITE" id="PS50850">
    <property type="entry name" value="MFS"/>
    <property type="match status" value="1"/>
</dbReference>
<dbReference type="PANTHER" id="PTHR42718">
    <property type="entry name" value="MAJOR FACILITATOR SUPERFAMILY MULTIDRUG TRANSPORTER MFSC"/>
    <property type="match status" value="1"/>
</dbReference>
<dbReference type="InterPro" id="IPR020846">
    <property type="entry name" value="MFS_dom"/>
</dbReference>
<dbReference type="CDD" id="cd17320">
    <property type="entry name" value="MFS_MdfA_MDR_like"/>
    <property type="match status" value="1"/>
</dbReference>
<evidence type="ECO:0000256" key="3">
    <source>
        <dbReference type="ARBA" id="ARBA00022448"/>
    </source>
</evidence>
<feature type="transmembrane region" description="Helical" evidence="8">
    <location>
        <begin position="168"/>
        <end position="187"/>
    </location>
</feature>
<feature type="transmembrane region" description="Helical" evidence="8">
    <location>
        <begin position="350"/>
        <end position="369"/>
    </location>
</feature>
<feature type="transmembrane region" description="Helical" evidence="8">
    <location>
        <begin position="53"/>
        <end position="70"/>
    </location>
</feature>
<organism evidence="10 11">
    <name type="scientific">Dentiradicibacter hellwigii</name>
    <dbReference type="NCBI Taxonomy" id="3149053"/>
    <lineage>
        <taxon>Bacteria</taxon>
        <taxon>Pseudomonadati</taxon>
        <taxon>Pseudomonadota</taxon>
        <taxon>Betaproteobacteria</taxon>
        <taxon>Rhodocyclales</taxon>
        <taxon>Rhodocyclaceae</taxon>
        <taxon>Dentiradicibacter</taxon>
    </lineage>
</organism>
<comment type="caution">
    <text evidence="10">The sequence shown here is derived from an EMBL/GenBank/DDBJ whole genome shotgun (WGS) entry which is preliminary data.</text>
</comment>
<accession>A0ABV4UI51</accession>
<keyword evidence="3 8" id="KW-0813">Transport</keyword>
<feature type="transmembrane region" description="Helical" evidence="8">
    <location>
        <begin position="12"/>
        <end position="33"/>
    </location>
</feature>
<dbReference type="InterPro" id="IPR036259">
    <property type="entry name" value="MFS_trans_sf"/>
</dbReference>
<dbReference type="RefSeq" id="WP_418891989.1">
    <property type="nucleotide sequence ID" value="NZ_JBEUWX010000003.1"/>
</dbReference>
<keyword evidence="5 8" id="KW-0812">Transmembrane</keyword>
<feature type="transmembrane region" description="Helical" evidence="8">
    <location>
        <begin position="316"/>
        <end position="338"/>
    </location>
</feature>
<feature type="transmembrane region" description="Helical" evidence="8">
    <location>
        <begin position="104"/>
        <end position="125"/>
    </location>
</feature>
<keyword evidence="8" id="KW-0997">Cell inner membrane</keyword>
<feature type="transmembrane region" description="Helical" evidence="8">
    <location>
        <begin position="137"/>
        <end position="156"/>
    </location>
</feature>
<name>A0ABV4UI51_9RHOO</name>
<evidence type="ECO:0000256" key="7">
    <source>
        <dbReference type="ARBA" id="ARBA00023136"/>
    </source>
</evidence>
<keyword evidence="4" id="KW-1003">Cell membrane</keyword>
<feature type="transmembrane region" description="Helical" evidence="8">
    <location>
        <begin position="248"/>
        <end position="271"/>
    </location>
</feature>
<evidence type="ECO:0000313" key="11">
    <source>
        <dbReference type="Proteomes" id="UP001574673"/>
    </source>
</evidence>
<dbReference type="InterPro" id="IPR011701">
    <property type="entry name" value="MFS"/>
</dbReference>
<evidence type="ECO:0000256" key="2">
    <source>
        <dbReference type="ARBA" id="ARBA00006236"/>
    </source>
</evidence>
<keyword evidence="6 8" id="KW-1133">Transmembrane helix</keyword>
<feature type="domain" description="Major facilitator superfamily (MFS) profile" evidence="9">
    <location>
        <begin position="13"/>
        <end position="401"/>
    </location>
</feature>
<sequence length="402" mass="43247">MQNCRSAHDIGGIALLLAALSTIGPFAMDTYLPSLHSIGESLHATPLEVQQTLTAYLFMFSLMSLWHGAISDALGRRRVILVSLSIFMLACAASIFATRIEHLWLLRAIQGMSAGAGVILSRAIVRDLFNGPAAQRMMSHMTMMFAIAPAAAPVIGGHLQTAFGWRSVFAFMMLLAAALIFACWRHLPETLPVEQRQSLRPGYLLRAYWRIMTSPVFLAASLGLGCIFSGFFVYIMSAPEFLVRHLGIPATAFLWLFGPAMAGMLSGAWLSGKAAGRISLRRTIAYGYLLVGLAALINLGINFIWPPSLPLSILPIPIYTLGMALIMPSLTLLALDHFPQQRGTAASCQNFIQSLVSSFIAGVIAPIAWQSTLGLALAMGACAGLAALATAGYFIMARHHPA</sequence>
<dbReference type="Gene3D" id="1.20.1720.10">
    <property type="entry name" value="Multidrug resistance protein D"/>
    <property type="match status" value="1"/>
</dbReference>
<feature type="transmembrane region" description="Helical" evidence="8">
    <location>
        <begin position="375"/>
        <end position="396"/>
    </location>
</feature>
<dbReference type="PANTHER" id="PTHR42718:SF9">
    <property type="entry name" value="MAJOR FACILITATOR SUPERFAMILY MULTIDRUG TRANSPORTER MFSC"/>
    <property type="match status" value="1"/>
</dbReference>
<protein>
    <recommendedName>
        <fullName evidence="8">Bcr/CflA family efflux transporter</fullName>
    </recommendedName>
</protein>
<evidence type="ECO:0000256" key="4">
    <source>
        <dbReference type="ARBA" id="ARBA00022475"/>
    </source>
</evidence>
<reference evidence="11" key="1">
    <citation type="submission" date="2024-06" db="EMBL/GenBank/DDBJ databases">
        <title>Radixoralia hellwigii gen. nov., sp nov., isolated from a root canal in the human oral cavity.</title>
        <authorList>
            <person name="Bartsch S."/>
            <person name="Wittmer A."/>
            <person name="Schulz A.-K."/>
            <person name="Neumann-Schaal M."/>
            <person name="Wolf J."/>
            <person name="Gronow S."/>
            <person name="Tennert C."/>
            <person name="Haecker G."/>
            <person name="Cieplik F."/>
            <person name="Al-Ahmad A."/>
        </authorList>
    </citation>
    <scope>NUCLEOTIDE SEQUENCE [LARGE SCALE GENOMIC DNA]</scope>
    <source>
        <strain evidence="11">Wk13</strain>
    </source>
</reference>
<evidence type="ECO:0000256" key="8">
    <source>
        <dbReference type="RuleBase" id="RU365088"/>
    </source>
</evidence>
<comment type="subcellular location">
    <subcellularLocation>
        <location evidence="8">Cell inner membrane</location>
        <topology evidence="8">Multi-pass membrane protein</topology>
    </subcellularLocation>
    <subcellularLocation>
        <location evidence="1">Cell membrane</location>
        <topology evidence="1">Multi-pass membrane protein</topology>
    </subcellularLocation>
</comment>
<keyword evidence="7 8" id="KW-0472">Membrane</keyword>
<dbReference type="SUPFAM" id="SSF103473">
    <property type="entry name" value="MFS general substrate transporter"/>
    <property type="match status" value="1"/>
</dbReference>
<evidence type="ECO:0000313" key="10">
    <source>
        <dbReference type="EMBL" id="MFA9950898.1"/>
    </source>
</evidence>
<dbReference type="Pfam" id="PF07690">
    <property type="entry name" value="MFS_1"/>
    <property type="match status" value="1"/>
</dbReference>
<gene>
    <name evidence="10" type="ORF">ABCS64_11280</name>
</gene>
<feature type="transmembrane region" description="Helical" evidence="8">
    <location>
        <begin position="283"/>
        <end position="304"/>
    </location>
</feature>
<keyword evidence="11" id="KW-1185">Reference proteome</keyword>
<evidence type="ECO:0000256" key="1">
    <source>
        <dbReference type="ARBA" id="ARBA00004651"/>
    </source>
</evidence>
<comment type="similarity">
    <text evidence="2 8">Belongs to the major facilitator superfamily. Bcr/CmlA family.</text>
</comment>
<dbReference type="Proteomes" id="UP001574673">
    <property type="component" value="Unassembled WGS sequence"/>
</dbReference>